<organism evidence="1 2">
    <name type="scientific">Heyndrickxia coagulans</name>
    <name type="common">Weizmannia coagulans</name>
    <dbReference type="NCBI Taxonomy" id="1398"/>
    <lineage>
        <taxon>Bacteria</taxon>
        <taxon>Bacillati</taxon>
        <taxon>Bacillota</taxon>
        <taxon>Bacilli</taxon>
        <taxon>Bacillales</taxon>
        <taxon>Bacillaceae</taxon>
        <taxon>Heyndrickxia</taxon>
    </lineage>
</organism>
<dbReference type="Proteomes" id="UP000075304">
    <property type="component" value="Unassembled WGS sequence"/>
</dbReference>
<protein>
    <submittedName>
        <fullName evidence="1">Uncharacterized protein</fullName>
    </submittedName>
</protein>
<dbReference type="EMBL" id="LQYI01000068">
    <property type="protein sequence ID" value="KYC67607.1"/>
    <property type="molecule type" value="Genomic_DNA"/>
</dbReference>
<gene>
    <name evidence="1" type="ORF">B4099_2096</name>
</gene>
<dbReference type="AlphaFoldDB" id="A0A150JS67"/>
<evidence type="ECO:0000313" key="1">
    <source>
        <dbReference type="EMBL" id="KYC67607.1"/>
    </source>
</evidence>
<name>A0A150JS67_HEYCO</name>
<proteinExistence type="predicted"/>
<dbReference type="PATRIC" id="fig|1398.24.peg.705"/>
<accession>A0A150JS67</accession>
<sequence length="50" mass="5518">MSSFIISDGWRQFVVKKAGKYDAVFKRPVKGAAGFRSPGFSKRLQINGAL</sequence>
<comment type="caution">
    <text evidence="1">The sequence shown here is derived from an EMBL/GenBank/DDBJ whole genome shotgun (WGS) entry which is preliminary data.</text>
</comment>
<evidence type="ECO:0000313" key="2">
    <source>
        <dbReference type="Proteomes" id="UP000075304"/>
    </source>
</evidence>
<reference evidence="1 2" key="1">
    <citation type="submission" date="2016-01" db="EMBL/GenBank/DDBJ databases">
        <title>Genome Sequences of Twelve Sporeforming Bacillus Species Isolated from Foods.</title>
        <authorList>
            <person name="Berendsen E.M."/>
            <person name="Wells-Bennik M.H."/>
            <person name="Krawcyk A.O."/>
            <person name="De Jong A."/>
            <person name="Holsappel S."/>
            <person name="Eijlander R.T."/>
            <person name="Kuipers O.P."/>
        </authorList>
    </citation>
    <scope>NUCLEOTIDE SEQUENCE [LARGE SCALE GENOMIC DNA]</scope>
    <source>
        <strain evidence="1 2">B4099</strain>
    </source>
</reference>